<proteinExistence type="predicted"/>
<evidence type="ECO:0000313" key="1">
    <source>
        <dbReference type="EMBL" id="KAF1976951.1"/>
    </source>
</evidence>
<sequence>MPVRSIDRKHQKTPFGSIVRIDCSDRTFCSLVALTETLYNRVTFIFDRASELDIILRNNMVSAHSTPCGYPRHLQLHVHSPLSNWAVDCLTIKEQAQQFEYFRLLPKDHKAHITVLLVRMNLRTCKIFLREIASLLYDLKQQNKTFQMLRIDEMYPIRTFDRLLAQPMDKYLELLDNAGEFADLSTVIDLGIFDHEQVWPLRARKSFGYLKTDSEGQ</sequence>
<reference evidence="1" key="1">
    <citation type="journal article" date="2020" name="Stud. Mycol.">
        <title>101 Dothideomycetes genomes: a test case for predicting lifestyles and emergence of pathogens.</title>
        <authorList>
            <person name="Haridas S."/>
            <person name="Albert R."/>
            <person name="Binder M."/>
            <person name="Bloem J."/>
            <person name="Labutti K."/>
            <person name="Salamov A."/>
            <person name="Andreopoulos B."/>
            <person name="Baker S."/>
            <person name="Barry K."/>
            <person name="Bills G."/>
            <person name="Bluhm B."/>
            <person name="Cannon C."/>
            <person name="Castanera R."/>
            <person name="Culley D."/>
            <person name="Daum C."/>
            <person name="Ezra D."/>
            <person name="Gonzalez J."/>
            <person name="Henrissat B."/>
            <person name="Kuo A."/>
            <person name="Liang C."/>
            <person name="Lipzen A."/>
            <person name="Lutzoni F."/>
            <person name="Magnuson J."/>
            <person name="Mondo S."/>
            <person name="Nolan M."/>
            <person name="Ohm R."/>
            <person name="Pangilinan J."/>
            <person name="Park H.-J."/>
            <person name="Ramirez L."/>
            <person name="Alfaro M."/>
            <person name="Sun H."/>
            <person name="Tritt A."/>
            <person name="Yoshinaga Y."/>
            <person name="Zwiers L.-H."/>
            <person name="Turgeon B."/>
            <person name="Goodwin S."/>
            <person name="Spatafora J."/>
            <person name="Crous P."/>
            <person name="Grigoriev I."/>
        </authorList>
    </citation>
    <scope>NUCLEOTIDE SEQUENCE</scope>
    <source>
        <strain evidence="1">CBS 107.79</strain>
    </source>
</reference>
<gene>
    <name evidence="1" type="ORF">BU23DRAFT_16020</name>
</gene>
<protein>
    <submittedName>
        <fullName evidence="1">Uncharacterized protein</fullName>
    </submittedName>
</protein>
<dbReference type="EMBL" id="ML976665">
    <property type="protein sequence ID" value="KAF1976951.1"/>
    <property type="molecule type" value="Genomic_DNA"/>
</dbReference>
<organism evidence="1 2">
    <name type="scientific">Bimuria novae-zelandiae CBS 107.79</name>
    <dbReference type="NCBI Taxonomy" id="1447943"/>
    <lineage>
        <taxon>Eukaryota</taxon>
        <taxon>Fungi</taxon>
        <taxon>Dikarya</taxon>
        <taxon>Ascomycota</taxon>
        <taxon>Pezizomycotina</taxon>
        <taxon>Dothideomycetes</taxon>
        <taxon>Pleosporomycetidae</taxon>
        <taxon>Pleosporales</taxon>
        <taxon>Massarineae</taxon>
        <taxon>Didymosphaeriaceae</taxon>
        <taxon>Bimuria</taxon>
    </lineage>
</organism>
<accession>A0A6A5VIA9</accession>
<dbReference type="Proteomes" id="UP000800036">
    <property type="component" value="Unassembled WGS sequence"/>
</dbReference>
<name>A0A6A5VIA9_9PLEO</name>
<evidence type="ECO:0000313" key="2">
    <source>
        <dbReference type="Proteomes" id="UP000800036"/>
    </source>
</evidence>
<dbReference type="AlphaFoldDB" id="A0A6A5VIA9"/>
<keyword evidence="2" id="KW-1185">Reference proteome</keyword>